<name>A0A6A5V2D0_9PLEO</name>
<feature type="region of interest" description="Disordered" evidence="1">
    <location>
        <begin position="420"/>
        <end position="464"/>
    </location>
</feature>
<feature type="compositionally biased region" description="Basic and acidic residues" evidence="1">
    <location>
        <begin position="635"/>
        <end position="644"/>
    </location>
</feature>
<proteinExistence type="predicted"/>
<feature type="compositionally biased region" description="Polar residues" evidence="1">
    <location>
        <begin position="420"/>
        <end position="429"/>
    </location>
</feature>
<dbReference type="AlphaFoldDB" id="A0A6A5V2D0"/>
<dbReference type="EMBL" id="ML976701">
    <property type="protein sequence ID" value="KAF1970409.1"/>
    <property type="molecule type" value="Genomic_DNA"/>
</dbReference>
<feature type="compositionally biased region" description="Polar residues" evidence="1">
    <location>
        <begin position="616"/>
        <end position="625"/>
    </location>
</feature>
<feature type="region of interest" description="Disordered" evidence="1">
    <location>
        <begin position="1"/>
        <end position="71"/>
    </location>
</feature>
<sequence>MPEKSGAGGWRKRIHSRPTGAKAKAEDRILAEEDTESLRPLLERESWSTFHSRPGTPSRASTPSIFSQDLDDVRRELTPEVPSPRKQPKPKLSRYISGYLAIKDASKEPGFSEPWSETPLPYEEVIDPLVSLQSVFAHMSAVPARPIPLNFNSGIFRIFADYRKVREEKERLEELLHETFNAYRAAEECHEEEKGQYDDEIRRLELLIAHGTSGMAGLVKARQSTIVKRGPTHRKTVSYGNAPNNFANLPTEDLDEQIRLRSQQVLLQRPVSPSTKMAFLSRHFDNAQTESNFTVGTPPSQDKKATLSRKVQSELDLVRLAKTGTNNSIPRSLESGFSGTGDPLPDEVERPPDMVETAVDLEAFVALQELGTLVARKKGIDTNAFLTGLMQLYSLPRKEDISAPPYEAPSEEASTCSLESAVESANTQETPERTIRHAHSQPQLGSAQKRQRHFSFEPGDDQMAPLEEKLRICEMDNSSDSSDSSEGDMAFGRPTVHSPRSMRLDEDTQKPTKIPSPVQRPGLESVRRKGSDSSVRTVRRTTDNDRRDSSSSVLTAFRHSSSGSHRPVTQSRSSSGHTLRSSDGHRSDSVGSPRVRHSIAAMAAARAVDQADKSTSRSNPIQSNAKVPAVGSCARAKDGSEKAQMENVLPLQRP</sequence>
<evidence type="ECO:0000313" key="3">
    <source>
        <dbReference type="Proteomes" id="UP000800036"/>
    </source>
</evidence>
<feature type="compositionally biased region" description="Polar residues" evidence="1">
    <location>
        <begin position="558"/>
        <end position="570"/>
    </location>
</feature>
<dbReference type="Proteomes" id="UP000800036">
    <property type="component" value="Unassembled WGS sequence"/>
</dbReference>
<evidence type="ECO:0000256" key="1">
    <source>
        <dbReference type="SAM" id="MobiDB-lite"/>
    </source>
</evidence>
<gene>
    <name evidence="2" type="ORF">BU23DRAFT_212293</name>
</gene>
<accession>A0A6A5V2D0</accession>
<feature type="region of interest" description="Disordered" evidence="1">
    <location>
        <begin position="326"/>
        <end position="345"/>
    </location>
</feature>
<dbReference type="OrthoDB" id="5430717at2759"/>
<feature type="region of interest" description="Disordered" evidence="1">
    <location>
        <begin position="476"/>
        <end position="654"/>
    </location>
</feature>
<keyword evidence="3" id="KW-1185">Reference proteome</keyword>
<reference evidence="2" key="1">
    <citation type="journal article" date="2020" name="Stud. Mycol.">
        <title>101 Dothideomycetes genomes: a test case for predicting lifestyles and emergence of pathogens.</title>
        <authorList>
            <person name="Haridas S."/>
            <person name="Albert R."/>
            <person name="Binder M."/>
            <person name="Bloem J."/>
            <person name="Labutti K."/>
            <person name="Salamov A."/>
            <person name="Andreopoulos B."/>
            <person name="Baker S."/>
            <person name="Barry K."/>
            <person name="Bills G."/>
            <person name="Bluhm B."/>
            <person name="Cannon C."/>
            <person name="Castanera R."/>
            <person name="Culley D."/>
            <person name="Daum C."/>
            <person name="Ezra D."/>
            <person name="Gonzalez J."/>
            <person name="Henrissat B."/>
            <person name="Kuo A."/>
            <person name="Liang C."/>
            <person name="Lipzen A."/>
            <person name="Lutzoni F."/>
            <person name="Magnuson J."/>
            <person name="Mondo S."/>
            <person name="Nolan M."/>
            <person name="Ohm R."/>
            <person name="Pangilinan J."/>
            <person name="Park H.-J."/>
            <person name="Ramirez L."/>
            <person name="Alfaro M."/>
            <person name="Sun H."/>
            <person name="Tritt A."/>
            <person name="Yoshinaga Y."/>
            <person name="Zwiers L.-H."/>
            <person name="Turgeon B."/>
            <person name="Goodwin S."/>
            <person name="Spatafora J."/>
            <person name="Crous P."/>
            <person name="Grigoriev I."/>
        </authorList>
    </citation>
    <scope>NUCLEOTIDE SEQUENCE</scope>
    <source>
        <strain evidence="2">CBS 107.79</strain>
    </source>
</reference>
<feature type="compositionally biased region" description="Basic and acidic residues" evidence="1">
    <location>
        <begin position="540"/>
        <end position="549"/>
    </location>
</feature>
<evidence type="ECO:0000313" key="2">
    <source>
        <dbReference type="EMBL" id="KAF1970409.1"/>
    </source>
</evidence>
<feature type="compositionally biased region" description="Polar residues" evidence="1">
    <location>
        <begin position="58"/>
        <end position="67"/>
    </location>
</feature>
<organism evidence="2 3">
    <name type="scientific">Bimuria novae-zelandiae CBS 107.79</name>
    <dbReference type="NCBI Taxonomy" id="1447943"/>
    <lineage>
        <taxon>Eukaryota</taxon>
        <taxon>Fungi</taxon>
        <taxon>Dikarya</taxon>
        <taxon>Ascomycota</taxon>
        <taxon>Pezizomycotina</taxon>
        <taxon>Dothideomycetes</taxon>
        <taxon>Pleosporomycetidae</taxon>
        <taxon>Pleosporales</taxon>
        <taxon>Massarineae</taxon>
        <taxon>Didymosphaeriaceae</taxon>
        <taxon>Bimuria</taxon>
    </lineage>
</organism>
<protein>
    <submittedName>
        <fullName evidence="2">Uncharacterized protein</fullName>
    </submittedName>
</protein>